<dbReference type="Proteomes" id="UP000177418">
    <property type="component" value="Unassembled WGS sequence"/>
</dbReference>
<accession>A0A1F7JID9</accession>
<evidence type="ECO:0000313" key="2">
    <source>
        <dbReference type="EMBL" id="OGK55367.1"/>
    </source>
</evidence>
<proteinExistence type="predicted"/>
<dbReference type="Gene3D" id="2.60.40.680">
    <property type="match status" value="1"/>
</dbReference>
<dbReference type="InterPro" id="IPR008965">
    <property type="entry name" value="CBM2/CBM3_carb-bd_dom_sf"/>
</dbReference>
<comment type="caution">
    <text evidence="2">The sequence shown here is derived from an EMBL/GenBank/DDBJ whole genome shotgun (WGS) entry which is preliminary data.</text>
</comment>
<keyword evidence="1" id="KW-0472">Membrane</keyword>
<dbReference type="SUPFAM" id="SSF49384">
    <property type="entry name" value="Carbohydrate-binding domain"/>
    <property type="match status" value="1"/>
</dbReference>
<evidence type="ECO:0000256" key="1">
    <source>
        <dbReference type="SAM" id="Phobius"/>
    </source>
</evidence>
<evidence type="ECO:0000313" key="3">
    <source>
        <dbReference type="Proteomes" id="UP000177418"/>
    </source>
</evidence>
<keyword evidence="1" id="KW-1133">Transmembrane helix</keyword>
<feature type="transmembrane region" description="Helical" evidence="1">
    <location>
        <begin position="12"/>
        <end position="33"/>
    </location>
</feature>
<dbReference type="EMBL" id="MGAV01000006">
    <property type="protein sequence ID" value="OGK55367.1"/>
    <property type="molecule type" value="Genomic_DNA"/>
</dbReference>
<keyword evidence="1" id="KW-0812">Transmembrane</keyword>
<dbReference type="AlphaFoldDB" id="A0A1F7JID9"/>
<dbReference type="GO" id="GO:0030246">
    <property type="term" value="F:carbohydrate binding"/>
    <property type="evidence" value="ECO:0007669"/>
    <property type="project" value="InterPro"/>
</dbReference>
<name>A0A1F7JID9_9BACT</name>
<gene>
    <name evidence="2" type="ORF">A3H78_03630</name>
</gene>
<sequence length="292" mass="32918">MENENRFYRHKFQVLILTILILGLAFFLLRQFIRPSGFSSKSKEEKREVILTKTPSGVTLPGKISLRFKDDQKSYSINDNVYLYAYADSLQIPIIGYDLVLKYDKESLKFVQVKSLQDDFVVSSFSTEDALNITGIKKLSSSYGTIFDNNQLLELVFKPKKEGRANIEIDFTQGKSTDSNLTDEKATDILGSVEPTYFYVGERLALSLNQVKKTKSDLQIKLAELIVPDGQCMDCITTLKLDLMKGGQREVVNYQTGGIAGSLKLTSNNFDNHIEIMKINSSGAELIITKFN</sequence>
<organism evidence="2 3">
    <name type="scientific">Candidatus Roizmanbacteria bacterium RIFCSPLOWO2_02_FULL_36_11</name>
    <dbReference type="NCBI Taxonomy" id="1802071"/>
    <lineage>
        <taxon>Bacteria</taxon>
        <taxon>Candidatus Roizmaniibacteriota</taxon>
    </lineage>
</organism>
<protein>
    <recommendedName>
        <fullName evidence="4">Cohesin domain-containing protein</fullName>
    </recommendedName>
</protein>
<evidence type="ECO:0008006" key="4">
    <source>
        <dbReference type="Google" id="ProtNLM"/>
    </source>
</evidence>
<dbReference type="CDD" id="cd08547">
    <property type="entry name" value="Type_II_cohesin"/>
    <property type="match status" value="1"/>
</dbReference>
<reference evidence="2 3" key="1">
    <citation type="journal article" date="2016" name="Nat. Commun.">
        <title>Thousands of microbial genomes shed light on interconnected biogeochemical processes in an aquifer system.</title>
        <authorList>
            <person name="Anantharaman K."/>
            <person name="Brown C.T."/>
            <person name="Hug L.A."/>
            <person name="Sharon I."/>
            <person name="Castelle C.J."/>
            <person name="Probst A.J."/>
            <person name="Thomas B.C."/>
            <person name="Singh A."/>
            <person name="Wilkins M.J."/>
            <person name="Karaoz U."/>
            <person name="Brodie E.L."/>
            <person name="Williams K.H."/>
            <person name="Hubbard S.S."/>
            <person name="Banfield J.F."/>
        </authorList>
    </citation>
    <scope>NUCLEOTIDE SEQUENCE [LARGE SCALE GENOMIC DNA]</scope>
</reference>